<dbReference type="EMBL" id="PFOB01000019">
    <property type="protein sequence ID" value="PIZ63521.1"/>
    <property type="molecule type" value="Genomic_DNA"/>
</dbReference>
<organism evidence="6 7">
    <name type="scientific">Candidatus Roizmanbacteria bacterium CG_4_10_14_0_2_um_filter_39_13</name>
    <dbReference type="NCBI Taxonomy" id="1974825"/>
    <lineage>
        <taxon>Bacteria</taxon>
        <taxon>Candidatus Roizmaniibacteriota</taxon>
    </lineage>
</organism>
<evidence type="ECO:0000256" key="2">
    <source>
        <dbReference type="ARBA" id="ARBA00023136"/>
    </source>
</evidence>
<dbReference type="SUPFAM" id="SSF56601">
    <property type="entry name" value="beta-lactamase/transpeptidase-like"/>
    <property type="match status" value="1"/>
</dbReference>
<evidence type="ECO:0000256" key="1">
    <source>
        <dbReference type="ARBA" id="ARBA00004370"/>
    </source>
</evidence>
<keyword evidence="3" id="KW-1133">Transmembrane helix</keyword>
<dbReference type="InterPro" id="IPR036138">
    <property type="entry name" value="PBP_dimer_sf"/>
</dbReference>
<accession>A0A2M7U0C0</accession>
<dbReference type="Gene3D" id="3.30.450.330">
    <property type="match status" value="1"/>
</dbReference>
<dbReference type="Pfam" id="PF00905">
    <property type="entry name" value="Transpeptidase"/>
    <property type="match status" value="1"/>
</dbReference>
<dbReference type="InterPro" id="IPR001460">
    <property type="entry name" value="PCN-bd_Tpept"/>
</dbReference>
<dbReference type="InterPro" id="IPR050515">
    <property type="entry name" value="Beta-lactam/transpept"/>
</dbReference>
<evidence type="ECO:0000313" key="7">
    <source>
        <dbReference type="Proteomes" id="UP000228503"/>
    </source>
</evidence>
<dbReference type="SUPFAM" id="SSF56519">
    <property type="entry name" value="Penicillin binding protein dimerisation domain"/>
    <property type="match status" value="1"/>
</dbReference>
<feature type="domain" description="Penicillin-binding protein transpeptidase" evidence="4">
    <location>
        <begin position="235"/>
        <end position="539"/>
    </location>
</feature>
<dbReference type="GO" id="GO:0071555">
    <property type="term" value="P:cell wall organization"/>
    <property type="evidence" value="ECO:0007669"/>
    <property type="project" value="TreeGrafter"/>
</dbReference>
<comment type="caution">
    <text evidence="6">The sequence shown here is derived from an EMBL/GenBank/DDBJ whole genome shotgun (WGS) entry which is preliminary data.</text>
</comment>
<sequence>MNKLRILFFFFLFGFIAITIRLFYIQVISPEFYSADYTKTSRIEPNRGRIFDRNHDPIALNQTKYRLFVEPKKVEDRDYLIQLLEDELKMDEATLEARIDMSKDWVAIQSNLDKETKEKLESYDLKDFGFEQEQQRYYPEASLAAHLVGFLGKDSDSESIGYFGIEGFYDKDLTGLPGVLKSERDMFGRPIFSGNQERVEAEDGRDIVLTIDKSVQQIIKEHLKKGVERFKAKSGCVIAADPATMELLGLVCLPDFDPEHYFEFTEGDFINWTISSVYEPGSTFKPLIVAAAIEEGLVKPNDLFNEKGPVKIGNYTIRNWDDKYDGKITITHILEKSSNVGMVYIGSKLGKEKMHEYISKYGFGSKTQIDLQGESSGQIKPLSAWYPIDEATMPFGQGISVTGIQLVRAFASLINGGNLMRPHVVKEVQEGDKVKIREPEVQKKVLSEKTSHTIKNMLVSVVNNAEAKWHMPEGYTFGGKTGTAQIAVKGSYDISKTIASFIGFAPAEDPAFLMLVVIQEPESSSWGSETAAPLFFEIAEDLLIYLNVQPS</sequence>
<dbReference type="GO" id="GO:0008658">
    <property type="term" value="F:penicillin binding"/>
    <property type="evidence" value="ECO:0007669"/>
    <property type="project" value="InterPro"/>
</dbReference>
<dbReference type="InterPro" id="IPR012338">
    <property type="entry name" value="Beta-lactam/transpept-like"/>
</dbReference>
<feature type="transmembrane region" description="Helical" evidence="3">
    <location>
        <begin position="7"/>
        <end position="24"/>
    </location>
</feature>
<dbReference type="PANTHER" id="PTHR30627">
    <property type="entry name" value="PEPTIDOGLYCAN D,D-TRANSPEPTIDASE"/>
    <property type="match status" value="1"/>
</dbReference>
<keyword evidence="2 3" id="KW-0472">Membrane</keyword>
<protein>
    <recommendedName>
        <fullName evidence="8">Penicillin-binding protein 2</fullName>
    </recommendedName>
</protein>
<reference evidence="7" key="1">
    <citation type="submission" date="2017-09" db="EMBL/GenBank/DDBJ databases">
        <title>Depth-based differentiation of microbial function through sediment-hosted aquifers and enrichment of novel symbionts in the deep terrestrial subsurface.</title>
        <authorList>
            <person name="Probst A.J."/>
            <person name="Ladd B."/>
            <person name="Jarett J.K."/>
            <person name="Geller-Mcgrath D.E."/>
            <person name="Sieber C.M.K."/>
            <person name="Emerson J.B."/>
            <person name="Anantharaman K."/>
            <person name="Thomas B.C."/>
            <person name="Malmstrom R."/>
            <person name="Stieglmeier M."/>
            <person name="Klingl A."/>
            <person name="Woyke T."/>
            <person name="Ryan C.M."/>
            <person name="Banfield J.F."/>
        </authorList>
    </citation>
    <scope>NUCLEOTIDE SEQUENCE [LARGE SCALE GENOMIC DNA]</scope>
</reference>
<dbReference type="Pfam" id="PF03717">
    <property type="entry name" value="PBP_dimer"/>
    <property type="match status" value="1"/>
</dbReference>
<evidence type="ECO:0000313" key="6">
    <source>
        <dbReference type="EMBL" id="PIZ63521.1"/>
    </source>
</evidence>
<name>A0A2M7U0C0_9BACT</name>
<dbReference type="AlphaFoldDB" id="A0A2M7U0C0"/>
<proteinExistence type="predicted"/>
<keyword evidence="3" id="KW-0812">Transmembrane</keyword>
<dbReference type="InterPro" id="IPR005311">
    <property type="entry name" value="PBP_dimer"/>
</dbReference>
<evidence type="ECO:0000256" key="3">
    <source>
        <dbReference type="SAM" id="Phobius"/>
    </source>
</evidence>
<comment type="subcellular location">
    <subcellularLocation>
        <location evidence="1">Membrane</location>
    </subcellularLocation>
</comment>
<dbReference type="Gene3D" id="3.90.1310.10">
    <property type="entry name" value="Penicillin-binding protein 2a (Domain 2)"/>
    <property type="match status" value="1"/>
</dbReference>
<feature type="domain" description="Penicillin-binding protein dimerisation" evidence="5">
    <location>
        <begin position="43"/>
        <end position="191"/>
    </location>
</feature>
<evidence type="ECO:0008006" key="8">
    <source>
        <dbReference type="Google" id="ProtNLM"/>
    </source>
</evidence>
<gene>
    <name evidence="6" type="ORF">COY16_01685</name>
</gene>
<dbReference type="Gene3D" id="3.40.710.10">
    <property type="entry name" value="DD-peptidase/beta-lactamase superfamily"/>
    <property type="match status" value="1"/>
</dbReference>
<dbReference type="PANTHER" id="PTHR30627:SF1">
    <property type="entry name" value="PEPTIDOGLYCAN D,D-TRANSPEPTIDASE FTSI"/>
    <property type="match status" value="1"/>
</dbReference>
<dbReference type="Proteomes" id="UP000228503">
    <property type="component" value="Unassembled WGS sequence"/>
</dbReference>
<evidence type="ECO:0000259" key="5">
    <source>
        <dbReference type="Pfam" id="PF03717"/>
    </source>
</evidence>
<evidence type="ECO:0000259" key="4">
    <source>
        <dbReference type="Pfam" id="PF00905"/>
    </source>
</evidence>
<dbReference type="GO" id="GO:0005886">
    <property type="term" value="C:plasma membrane"/>
    <property type="evidence" value="ECO:0007669"/>
    <property type="project" value="TreeGrafter"/>
</dbReference>